<organism evidence="2 3">
    <name type="scientific">Chlorella vulgaris</name>
    <name type="common">Green alga</name>
    <dbReference type="NCBI Taxonomy" id="3077"/>
    <lineage>
        <taxon>Eukaryota</taxon>
        <taxon>Viridiplantae</taxon>
        <taxon>Chlorophyta</taxon>
        <taxon>core chlorophytes</taxon>
        <taxon>Trebouxiophyceae</taxon>
        <taxon>Chlorellales</taxon>
        <taxon>Chlorellaceae</taxon>
        <taxon>Chlorella clade</taxon>
        <taxon>Chlorella</taxon>
    </lineage>
</organism>
<keyword evidence="1" id="KW-0819">tRNA processing</keyword>
<dbReference type="GO" id="GO:1990904">
    <property type="term" value="C:ribonucleoprotein complex"/>
    <property type="evidence" value="ECO:0007669"/>
    <property type="project" value="UniProtKB-ARBA"/>
</dbReference>
<dbReference type="SUPFAM" id="SSF160350">
    <property type="entry name" value="Rnp2-like"/>
    <property type="match status" value="1"/>
</dbReference>
<keyword evidence="3" id="KW-1185">Reference proteome</keyword>
<dbReference type="AlphaFoldDB" id="A0A9D4TYJ3"/>
<dbReference type="GO" id="GO:0008033">
    <property type="term" value="P:tRNA processing"/>
    <property type="evidence" value="ECO:0007669"/>
    <property type="project" value="UniProtKB-KW"/>
</dbReference>
<dbReference type="InterPro" id="IPR038085">
    <property type="entry name" value="Rnp2-like_sf"/>
</dbReference>
<gene>
    <name evidence="2" type="ORF">D9Q98_000600</name>
</gene>
<evidence type="ECO:0000313" key="3">
    <source>
        <dbReference type="Proteomes" id="UP001055712"/>
    </source>
</evidence>
<protein>
    <submittedName>
        <fullName evidence="2">Uncharacterized protein</fullName>
    </submittedName>
</protein>
<dbReference type="GO" id="GO:1902555">
    <property type="term" value="C:endoribonuclease complex"/>
    <property type="evidence" value="ECO:0007669"/>
    <property type="project" value="UniProtKB-ARBA"/>
</dbReference>
<accession>A0A9D4TYJ3</accession>
<name>A0A9D4TYJ3_CHLVU</name>
<dbReference type="OrthoDB" id="2262258at2759"/>
<dbReference type="Proteomes" id="UP001055712">
    <property type="component" value="Unassembled WGS sequence"/>
</dbReference>
<comment type="caution">
    <text evidence="2">The sequence shown here is derived from an EMBL/GenBank/DDBJ whole genome shotgun (WGS) entry which is preliminary data.</text>
</comment>
<evidence type="ECO:0000313" key="2">
    <source>
        <dbReference type="EMBL" id="KAI3438163.1"/>
    </source>
</evidence>
<sequence length="95" mass="10100">MDGKHSASDRTALRIKAIGVTATTVDLPALVNDTLLHLFGSIGGAIPLEVEDAPSKEAVFWVDKRDEAKLRAALTLVSSHDGRPLRLEVIEVAAA</sequence>
<dbReference type="EMBL" id="SIDB01000001">
    <property type="protein sequence ID" value="KAI3438163.1"/>
    <property type="molecule type" value="Genomic_DNA"/>
</dbReference>
<reference evidence="2" key="2">
    <citation type="submission" date="2020-11" db="EMBL/GenBank/DDBJ databases">
        <authorList>
            <person name="Cecchin M."/>
            <person name="Marcolungo L."/>
            <person name="Rossato M."/>
            <person name="Girolomoni L."/>
            <person name="Cosentino E."/>
            <person name="Cuine S."/>
            <person name="Li-Beisson Y."/>
            <person name="Delledonne M."/>
            <person name="Ballottari M."/>
        </authorList>
    </citation>
    <scope>NUCLEOTIDE SEQUENCE</scope>
    <source>
        <strain evidence="2">211/11P</strain>
        <tissue evidence="2">Whole cell</tissue>
    </source>
</reference>
<evidence type="ECO:0000256" key="1">
    <source>
        <dbReference type="ARBA" id="ARBA00022694"/>
    </source>
</evidence>
<proteinExistence type="predicted"/>
<reference evidence="2" key="1">
    <citation type="journal article" date="2019" name="Plant J.">
        <title>Chlorella vulgaris genome assembly and annotation reveals the molecular basis for metabolic acclimation to high light conditions.</title>
        <authorList>
            <person name="Cecchin M."/>
            <person name="Marcolungo L."/>
            <person name="Rossato M."/>
            <person name="Girolomoni L."/>
            <person name="Cosentino E."/>
            <person name="Cuine S."/>
            <person name="Li-Beisson Y."/>
            <person name="Delledonne M."/>
            <person name="Ballottari M."/>
        </authorList>
    </citation>
    <scope>NUCLEOTIDE SEQUENCE</scope>
    <source>
        <strain evidence="2">211/11P</strain>
    </source>
</reference>